<organism evidence="2 3">
    <name type="scientific">Streptomyces albipurpureus</name>
    <dbReference type="NCBI Taxonomy" id="2897419"/>
    <lineage>
        <taxon>Bacteria</taxon>
        <taxon>Bacillati</taxon>
        <taxon>Actinomycetota</taxon>
        <taxon>Actinomycetes</taxon>
        <taxon>Kitasatosporales</taxon>
        <taxon>Streptomycetaceae</taxon>
        <taxon>Streptomyces</taxon>
    </lineage>
</organism>
<evidence type="ECO:0000256" key="1">
    <source>
        <dbReference type="SAM" id="MobiDB-lite"/>
    </source>
</evidence>
<sequence length="125" mass="14170">MNSKDDSRPLTLRVAMHPEAATPADVEELTLWIKRERVFRELIDQNALRFDSQARQPDAGDSRTPMGPLEDLLITLIVGPAVAYTANRLLEEAEASVRSWWTTRRAQRGDGPEEAPDVTRERDDE</sequence>
<dbReference type="EMBL" id="JAMQAW010000003">
    <property type="protein sequence ID" value="MCM2387551.1"/>
    <property type="molecule type" value="Genomic_DNA"/>
</dbReference>
<comment type="caution">
    <text evidence="2">The sequence shown here is derived from an EMBL/GenBank/DDBJ whole genome shotgun (WGS) entry which is preliminary data.</text>
</comment>
<evidence type="ECO:0000313" key="3">
    <source>
        <dbReference type="Proteomes" id="UP001431429"/>
    </source>
</evidence>
<evidence type="ECO:0000313" key="2">
    <source>
        <dbReference type="EMBL" id="MCM2387551.1"/>
    </source>
</evidence>
<protein>
    <submittedName>
        <fullName evidence="2">Uncharacterized protein</fullName>
    </submittedName>
</protein>
<gene>
    <name evidence="2" type="ORF">NBG84_04370</name>
</gene>
<dbReference type="RefSeq" id="WP_250917910.1">
    <property type="nucleotide sequence ID" value="NZ_JAMQAW010000003.1"/>
</dbReference>
<name>A0ABT0UJU5_9ACTN</name>
<reference evidence="2" key="1">
    <citation type="submission" date="2022-06" db="EMBL/GenBank/DDBJ databases">
        <title>Genome public.</title>
        <authorList>
            <person name="Sun Q."/>
        </authorList>
    </citation>
    <scope>NUCLEOTIDE SEQUENCE</scope>
    <source>
        <strain evidence="2">CWNU-1</strain>
    </source>
</reference>
<feature type="compositionally biased region" description="Basic and acidic residues" evidence="1">
    <location>
        <begin position="107"/>
        <end position="125"/>
    </location>
</feature>
<feature type="region of interest" description="Disordered" evidence="1">
    <location>
        <begin position="102"/>
        <end position="125"/>
    </location>
</feature>
<accession>A0ABT0UJU5</accession>
<keyword evidence="3" id="KW-1185">Reference proteome</keyword>
<dbReference type="Proteomes" id="UP001431429">
    <property type="component" value="Unassembled WGS sequence"/>
</dbReference>
<proteinExistence type="predicted"/>